<evidence type="ECO:0000313" key="1">
    <source>
        <dbReference type="EMBL" id="MEJ8638084.1"/>
    </source>
</evidence>
<evidence type="ECO:0000313" key="2">
    <source>
        <dbReference type="Proteomes" id="UP001377168"/>
    </source>
</evidence>
<dbReference type="EMBL" id="JBBKAJ010000022">
    <property type="protein sequence ID" value="MEJ8638084.1"/>
    <property type="molecule type" value="Genomic_DNA"/>
</dbReference>
<keyword evidence="2" id="KW-1185">Reference proteome</keyword>
<reference evidence="1" key="1">
    <citation type="submission" date="2024-03" db="EMBL/GenBank/DDBJ databases">
        <title>Novel Streptomyces species of biotechnological and ecological value are a feature of Machair soil.</title>
        <authorList>
            <person name="Prole J.R."/>
            <person name="Goodfellow M."/>
            <person name="Allenby N."/>
            <person name="Ward A.C."/>
        </authorList>
    </citation>
    <scope>NUCLEOTIDE SEQUENCE</scope>
    <source>
        <strain evidence="1">MS2.AVA.5</strain>
    </source>
</reference>
<proteinExistence type="predicted"/>
<comment type="caution">
    <text evidence="1">The sequence shown here is derived from an EMBL/GenBank/DDBJ whole genome shotgun (WGS) entry which is preliminary data.</text>
</comment>
<organism evidence="1 2">
    <name type="scientific">Streptomyces achmelvichensis</name>
    <dbReference type="NCBI Taxonomy" id="3134111"/>
    <lineage>
        <taxon>Bacteria</taxon>
        <taxon>Bacillati</taxon>
        <taxon>Actinomycetota</taxon>
        <taxon>Actinomycetes</taxon>
        <taxon>Kitasatosporales</taxon>
        <taxon>Streptomycetaceae</taxon>
        <taxon>Streptomyces</taxon>
    </lineage>
</organism>
<dbReference type="Proteomes" id="UP001377168">
    <property type="component" value="Unassembled WGS sequence"/>
</dbReference>
<protein>
    <submittedName>
        <fullName evidence="1">Uncharacterized protein</fullName>
    </submittedName>
</protein>
<name>A0ACC6Q316_9ACTN</name>
<sequence length="219" mass="24394">MSQPHRHLGVDIGLSGLIKWIRYPLVNSETAGLDVVTSVADRFDGAFAHQLLRDCLVLLDSPLAGRDIEILWLAGTFREFDVERLGIDGRAWLRQIADICTDRIRRDDPSFEPEAVAPIVDDATKEAVRTEIRSVGPALEQATAHHPYNALDGVVPAMEQAADVEADLGFRLLLWALKAYSVPISEARYERYLALGDELGLGEDVVDDRDFTIWPDLMD</sequence>
<gene>
    <name evidence="1" type="ORF">WKI67_32500</name>
</gene>
<accession>A0ACC6Q316</accession>